<accession>M2YKU1</accession>
<dbReference type="SUPFAM" id="SSF55729">
    <property type="entry name" value="Acyl-CoA N-acyltransferases (Nat)"/>
    <property type="match status" value="1"/>
</dbReference>
<name>M2YKU1_DOTSN</name>
<dbReference type="InterPro" id="IPR000182">
    <property type="entry name" value="GNAT_dom"/>
</dbReference>
<protein>
    <recommendedName>
        <fullName evidence="3">N-acetyltransferase domain-containing protein</fullName>
    </recommendedName>
</protein>
<dbReference type="Gene3D" id="3.40.630.30">
    <property type="match status" value="1"/>
</dbReference>
<dbReference type="InterPro" id="IPR016181">
    <property type="entry name" value="Acyl_CoA_acyltransferase"/>
</dbReference>
<proteinExistence type="predicted"/>
<evidence type="ECO:0000259" key="3">
    <source>
        <dbReference type="PROSITE" id="PS51186"/>
    </source>
</evidence>
<dbReference type="eggNOG" id="ENOG502SC62">
    <property type="taxonomic scope" value="Eukaryota"/>
</dbReference>
<dbReference type="Pfam" id="PF00583">
    <property type="entry name" value="Acetyltransf_1"/>
    <property type="match status" value="1"/>
</dbReference>
<dbReference type="STRING" id="675120.M2YKU1"/>
<dbReference type="Proteomes" id="UP000016933">
    <property type="component" value="Unassembled WGS sequence"/>
</dbReference>
<gene>
    <name evidence="4" type="ORF">DOTSEDRAFT_75229</name>
</gene>
<dbReference type="InterPro" id="IPR050832">
    <property type="entry name" value="Bact_Acetyltransf"/>
</dbReference>
<dbReference type="PANTHER" id="PTHR43877:SF2">
    <property type="entry name" value="AMINOALKYLPHOSPHONATE N-ACETYLTRANSFERASE-RELATED"/>
    <property type="match status" value="1"/>
</dbReference>
<keyword evidence="1" id="KW-0808">Transferase</keyword>
<dbReference type="PANTHER" id="PTHR43877">
    <property type="entry name" value="AMINOALKYLPHOSPHONATE N-ACETYLTRANSFERASE-RELATED-RELATED"/>
    <property type="match status" value="1"/>
</dbReference>
<feature type="domain" description="N-acetyltransferase" evidence="3">
    <location>
        <begin position="11"/>
        <end position="181"/>
    </location>
</feature>
<dbReference type="OMA" id="GVWRTTH"/>
<dbReference type="GO" id="GO:0016747">
    <property type="term" value="F:acyltransferase activity, transferring groups other than amino-acyl groups"/>
    <property type="evidence" value="ECO:0007669"/>
    <property type="project" value="InterPro"/>
</dbReference>
<sequence length="205" mass="23713">MRRKSSTKQDWIIRQVTEENIEQVVGFINDTRHQMFAGLVWKGAPLADSTHRLVRTGWFVAAYERPALLQEGGSQDLRLVGTVGIVPYNHRFPQLKLSNLRTVEVVRLFVVPDCRRCGLGTLMVDSLCKEARSSDIDCLYLHTHPFLQGASEFWSKMGFRTVDVDREDAVWQTTHMIKIPKMSKSWSWLWTKARGSFREFRRASV</sequence>
<reference evidence="4 5" key="2">
    <citation type="journal article" date="2012" name="PLoS Pathog.">
        <title>Diverse lifestyles and strategies of plant pathogenesis encoded in the genomes of eighteen Dothideomycetes fungi.</title>
        <authorList>
            <person name="Ohm R.A."/>
            <person name="Feau N."/>
            <person name="Henrissat B."/>
            <person name="Schoch C.L."/>
            <person name="Horwitz B.A."/>
            <person name="Barry K.W."/>
            <person name="Condon B.J."/>
            <person name="Copeland A.C."/>
            <person name="Dhillon B."/>
            <person name="Glaser F."/>
            <person name="Hesse C.N."/>
            <person name="Kosti I."/>
            <person name="LaButti K."/>
            <person name="Lindquist E.A."/>
            <person name="Lucas S."/>
            <person name="Salamov A.A."/>
            <person name="Bradshaw R.E."/>
            <person name="Ciuffetti L."/>
            <person name="Hamelin R.C."/>
            <person name="Kema G.H.J."/>
            <person name="Lawrence C."/>
            <person name="Scott J.A."/>
            <person name="Spatafora J.W."/>
            <person name="Turgeon B.G."/>
            <person name="de Wit P.J.G.M."/>
            <person name="Zhong S."/>
            <person name="Goodwin S.B."/>
            <person name="Grigoriev I.V."/>
        </authorList>
    </citation>
    <scope>NUCLEOTIDE SEQUENCE [LARGE SCALE GENOMIC DNA]</scope>
    <source>
        <strain evidence="5">NZE10 / CBS 128990</strain>
    </source>
</reference>
<dbReference type="PROSITE" id="PS51186">
    <property type="entry name" value="GNAT"/>
    <property type="match status" value="1"/>
</dbReference>
<keyword evidence="5" id="KW-1185">Reference proteome</keyword>
<dbReference type="EMBL" id="KB446545">
    <property type="protein sequence ID" value="EME39485.1"/>
    <property type="molecule type" value="Genomic_DNA"/>
</dbReference>
<dbReference type="HOGENOM" id="CLU_098671_1_0_1"/>
<dbReference type="CDD" id="cd04301">
    <property type="entry name" value="NAT_SF"/>
    <property type="match status" value="1"/>
</dbReference>
<evidence type="ECO:0000313" key="4">
    <source>
        <dbReference type="EMBL" id="EME39485.1"/>
    </source>
</evidence>
<evidence type="ECO:0000256" key="2">
    <source>
        <dbReference type="ARBA" id="ARBA00023315"/>
    </source>
</evidence>
<evidence type="ECO:0000256" key="1">
    <source>
        <dbReference type="ARBA" id="ARBA00022679"/>
    </source>
</evidence>
<evidence type="ECO:0000313" key="5">
    <source>
        <dbReference type="Proteomes" id="UP000016933"/>
    </source>
</evidence>
<organism evidence="4 5">
    <name type="scientific">Dothistroma septosporum (strain NZE10 / CBS 128990)</name>
    <name type="common">Red band needle blight fungus</name>
    <name type="synonym">Mycosphaerella pini</name>
    <dbReference type="NCBI Taxonomy" id="675120"/>
    <lineage>
        <taxon>Eukaryota</taxon>
        <taxon>Fungi</taxon>
        <taxon>Dikarya</taxon>
        <taxon>Ascomycota</taxon>
        <taxon>Pezizomycotina</taxon>
        <taxon>Dothideomycetes</taxon>
        <taxon>Dothideomycetidae</taxon>
        <taxon>Mycosphaerellales</taxon>
        <taxon>Mycosphaerellaceae</taxon>
        <taxon>Dothistroma</taxon>
    </lineage>
</organism>
<dbReference type="AlphaFoldDB" id="M2YKU1"/>
<keyword evidence="2" id="KW-0012">Acyltransferase</keyword>
<reference evidence="5" key="1">
    <citation type="journal article" date="2012" name="PLoS Genet.">
        <title>The genomes of the fungal plant pathogens Cladosporium fulvum and Dothistroma septosporum reveal adaptation to different hosts and lifestyles but also signatures of common ancestry.</title>
        <authorList>
            <person name="de Wit P.J.G.M."/>
            <person name="van der Burgt A."/>
            <person name="Oekmen B."/>
            <person name="Stergiopoulos I."/>
            <person name="Abd-Elsalam K.A."/>
            <person name="Aerts A.L."/>
            <person name="Bahkali A.H."/>
            <person name="Beenen H.G."/>
            <person name="Chettri P."/>
            <person name="Cox M.P."/>
            <person name="Datema E."/>
            <person name="de Vries R.P."/>
            <person name="Dhillon B."/>
            <person name="Ganley A.R."/>
            <person name="Griffiths S.A."/>
            <person name="Guo Y."/>
            <person name="Hamelin R.C."/>
            <person name="Henrissat B."/>
            <person name="Kabir M.S."/>
            <person name="Jashni M.K."/>
            <person name="Kema G."/>
            <person name="Klaubauf S."/>
            <person name="Lapidus A."/>
            <person name="Levasseur A."/>
            <person name="Lindquist E."/>
            <person name="Mehrabi R."/>
            <person name="Ohm R.A."/>
            <person name="Owen T.J."/>
            <person name="Salamov A."/>
            <person name="Schwelm A."/>
            <person name="Schijlen E."/>
            <person name="Sun H."/>
            <person name="van den Burg H.A."/>
            <person name="van Ham R.C.H.J."/>
            <person name="Zhang S."/>
            <person name="Goodwin S.B."/>
            <person name="Grigoriev I.V."/>
            <person name="Collemare J."/>
            <person name="Bradshaw R.E."/>
        </authorList>
    </citation>
    <scope>NUCLEOTIDE SEQUENCE [LARGE SCALE GENOMIC DNA]</scope>
    <source>
        <strain evidence="5">NZE10 / CBS 128990</strain>
    </source>
</reference>